<name>A0AAV7PVF3_PLEWA</name>
<protein>
    <submittedName>
        <fullName evidence="2">Uncharacterized protein</fullName>
    </submittedName>
</protein>
<dbReference type="AlphaFoldDB" id="A0AAV7PVF3"/>
<dbReference type="Proteomes" id="UP001066276">
    <property type="component" value="Chromosome 7"/>
</dbReference>
<evidence type="ECO:0000313" key="3">
    <source>
        <dbReference type="Proteomes" id="UP001066276"/>
    </source>
</evidence>
<evidence type="ECO:0000256" key="1">
    <source>
        <dbReference type="SAM" id="MobiDB-lite"/>
    </source>
</evidence>
<evidence type="ECO:0000313" key="2">
    <source>
        <dbReference type="EMBL" id="KAJ1129620.1"/>
    </source>
</evidence>
<accession>A0AAV7PVF3</accession>
<sequence>MKESLACFCSVLPILDGALGRKTGCHQRQEQEATSPESPDTKGPPRSSKEPCNTIQRRQEYVSGALNRRTSHICPVDPSPILKTDCQGKHQDWRWGIPLRSPESSSQRHPLFWPLSAARNSSQQHTEDSSNKRDSTAQWLQWMSASAPVRSDRRWLPIWRGPAPSSHGRAPAQPPARTMAPASRLPLLQ</sequence>
<dbReference type="EMBL" id="JANPWB010000011">
    <property type="protein sequence ID" value="KAJ1129620.1"/>
    <property type="molecule type" value="Genomic_DNA"/>
</dbReference>
<feature type="region of interest" description="Disordered" evidence="1">
    <location>
        <begin position="156"/>
        <end position="189"/>
    </location>
</feature>
<feature type="region of interest" description="Disordered" evidence="1">
    <location>
        <begin position="23"/>
        <end position="54"/>
    </location>
</feature>
<organism evidence="2 3">
    <name type="scientific">Pleurodeles waltl</name>
    <name type="common">Iberian ribbed newt</name>
    <dbReference type="NCBI Taxonomy" id="8319"/>
    <lineage>
        <taxon>Eukaryota</taxon>
        <taxon>Metazoa</taxon>
        <taxon>Chordata</taxon>
        <taxon>Craniata</taxon>
        <taxon>Vertebrata</taxon>
        <taxon>Euteleostomi</taxon>
        <taxon>Amphibia</taxon>
        <taxon>Batrachia</taxon>
        <taxon>Caudata</taxon>
        <taxon>Salamandroidea</taxon>
        <taxon>Salamandridae</taxon>
        <taxon>Pleurodelinae</taxon>
        <taxon>Pleurodeles</taxon>
    </lineage>
</organism>
<gene>
    <name evidence="2" type="ORF">NDU88_007986</name>
</gene>
<comment type="caution">
    <text evidence="2">The sequence shown here is derived from an EMBL/GenBank/DDBJ whole genome shotgun (WGS) entry which is preliminary data.</text>
</comment>
<reference evidence="2" key="1">
    <citation type="journal article" date="2022" name="bioRxiv">
        <title>Sequencing and chromosome-scale assembly of the giantPleurodeles waltlgenome.</title>
        <authorList>
            <person name="Brown T."/>
            <person name="Elewa A."/>
            <person name="Iarovenko S."/>
            <person name="Subramanian E."/>
            <person name="Araus A.J."/>
            <person name="Petzold A."/>
            <person name="Susuki M."/>
            <person name="Suzuki K.-i.T."/>
            <person name="Hayashi T."/>
            <person name="Toyoda A."/>
            <person name="Oliveira C."/>
            <person name="Osipova E."/>
            <person name="Leigh N.D."/>
            <person name="Simon A."/>
            <person name="Yun M.H."/>
        </authorList>
    </citation>
    <scope>NUCLEOTIDE SEQUENCE</scope>
    <source>
        <strain evidence="2">20211129_DDA</strain>
        <tissue evidence="2">Liver</tissue>
    </source>
</reference>
<keyword evidence="3" id="KW-1185">Reference proteome</keyword>
<proteinExistence type="predicted"/>